<evidence type="ECO:0000256" key="2">
    <source>
        <dbReference type="ARBA" id="ARBA00022679"/>
    </source>
</evidence>
<evidence type="ECO:0000313" key="4">
    <source>
        <dbReference type="EMBL" id="GIL27305.1"/>
    </source>
</evidence>
<dbReference type="GO" id="GO:0008757">
    <property type="term" value="F:S-adenosylmethionine-dependent methyltransferase activity"/>
    <property type="evidence" value="ECO:0007669"/>
    <property type="project" value="TreeGrafter"/>
</dbReference>
<dbReference type="Proteomes" id="UP000614996">
    <property type="component" value="Unassembled WGS sequence"/>
</dbReference>
<sequence>MSEQAGTSEQKWHAVDDYLSELLVPADPALAAALADSRAAGLPEIAVAPNQGRLLELLARMCGARRILEIGTLGGYSTIWLARALPEGGRLTTLEYEPRHAEVARGNIARAGLADRVEVVVGAALDTLPELVAGGAGPFDLIFIDADKDNYPGYLDWSLRLSRPGTVLVADNVIRDGAVIEPEHADPRVRGVREFLARVAAEPRLSATALQTVGTKGYDGFAIALVEA</sequence>
<dbReference type="RefSeq" id="WP_207125052.1">
    <property type="nucleotide sequence ID" value="NZ_BOPO01000041.1"/>
</dbReference>
<evidence type="ECO:0000256" key="3">
    <source>
        <dbReference type="ARBA" id="ARBA00022691"/>
    </source>
</evidence>
<dbReference type="EMBL" id="BOPO01000041">
    <property type="protein sequence ID" value="GIL27305.1"/>
    <property type="molecule type" value="Genomic_DNA"/>
</dbReference>
<dbReference type="GO" id="GO:0008171">
    <property type="term" value="F:O-methyltransferase activity"/>
    <property type="evidence" value="ECO:0007669"/>
    <property type="project" value="InterPro"/>
</dbReference>
<keyword evidence="5" id="KW-1185">Reference proteome</keyword>
<keyword evidence="1" id="KW-0489">Methyltransferase</keyword>
<dbReference type="Gene3D" id="3.40.50.150">
    <property type="entry name" value="Vaccinia Virus protein VP39"/>
    <property type="match status" value="1"/>
</dbReference>
<name>A0A8J4ACR5_9ACTN</name>
<proteinExistence type="predicted"/>
<evidence type="ECO:0000256" key="1">
    <source>
        <dbReference type="ARBA" id="ARBA00022603"/>
    </source>
</evidence>
<dbReference type="PANTHER" id="PTHR10509:SF14">
    <property type="entry name" value="CAFFEOYL-COA O-METHYLTRANSFERASE 3-RELATED"/>
    <property type="match status" value="1"/>
</dbReference>
<keyword evidence="2" id="KW-0808">Transferase</keyword>
<dbReference type="InterPro" id="IPR050362">
    <property type="entry name" value="Cation-dep_OMT"/>
</dbReference>
<organism evidence="4 5">
    <name type="scientific">Actinocatenispora comari</name>
    <dbReference type="NCBI Taxonomy" id="2807577"/>
    <lineage>
        <taxon>Bacteria</taxon>
        <taxon>Bacillati</taxon>
        <taxon>Actinomycetota</taxon>
        <taxon>Actinomycetes</taxon>
        <taxon>Micromonosporales</taxon>
        <taxon>Micromonosporaceae</taxon>
        <taxon>Actinocatenispora</taxon>
    </lineage>
</organism>
<dbReference type="AlphaFoldDB" id="A0A8J4ACR5"/>
<dbReference type="SUPFAM" id="SSF53335">
    <property type="entry name" value="S-adenosyl-L-methionine-dependent methyltransferases"/>
    <property type="match status" value="1"/>
</dbReference>
<dbReference type="Pfam" id="PF01596">
    <property type="entry name" value="Methyltransf_3"/>
    <property type="match status" value="1"/>
</dbReference>
<dbReference type="InterPro" id="IPR029063">
    <property type="entry name" value="SAM-dependent_MTases_sf"/>
</dbReference>
<dbReference type="GO" id="GO:0032259">
    <property type="term" value="P:methylation"/>
    <property type="evidence" value="ECO:0007669"/>
    <property type="project" value="UniProtKB-KW"/>
</dbReference>
<dbReference type="CDD" id="cd02440">
    <property type="entry name" value="AdoMet_MTases"/>
    <property type="match status" value="1"/>
</dbReference>
<dbReference type="PANTHER" id="PTHR10509">
    <property type="entry name" value="O-METHYLTRANSFERASE-RELATED"/>
    <property type="match status" value="1"/>
</dbReference>
<dbReference type="InterPro" id="IPR002935">
    <property type="entry name" value="SAM_O-MeTrfase"/>
</dbReference>
<keyword evidence="3" id="KW-0949">S-adenosyl-L-methionine</keyword>
<dbReference type="PROSITE" id="PS51682">
    <property type="entry name" value="SAM_OMT_I"/>
    <property type="match status" value="1"/>
</dbReference>
<accession>A0A8J4ACR5</accession>
<gene>
    <name evidence="4" type="ORF">NUM_25590</name>
</gene>
<comment type="caution">
    <text evidence="4">The sequence shown here is derived from an EMBL/GenBank/DDBJ whole genome shotgun (WGS) entry which is preliminary data.</text>
</comment>
<evidence type="ECO:0000313" key="5">
    <source>
        <dbReference type="Proteomes" id="UP000614996"/>
    </source>
</evidence>
<reference evidence="5" key="1">
    <citation type="journal article" date="2021" name="Int. J. Syst. Evol. Microbiol.">
        <title>Actinocatenispora comari sp. nov., an endophytic actinomycete isolated from aerial parts of Comarum salesowianum.</title>
        <authorList>
            <person name="Oyunbileg N."/>
            <person name="Iizaka Y."/>
            <person name="Hamada M."/>
            <person name="Davaapurev B.O."/>
            <person name="Fukumoto A."/>
            <person name="Tsetseg B."/>
            <person name="Kato F."/>
            <person name="Tamura T."/>
            <person name="Batkhuu J."/>
            <person name="Anzai Y."/>
        </authorList>
    </citation>
    <scope>NUCLEOTIDE SEQUENCE [LARGE SCALE GENOMIC DNA]</scope>
    <source>
        <strain evidence="5">NUM-2625</strain>
    </source>
</reference>
<protein>
    <submittedName>
        <fullName evidence="4">O-methyltransferase</fullName>
    </submittedName>
</protein>